<protein>
    <submittedName>
        <fullName evidence="1">Uncharacterized protein</fullName>
    </submittedName>
</protein>
<sequence>MYQNSEEYTDEVISKFPHMYKRNKESNNYFLLKLYLEEILQSRQGLSKLFKSLDLMAAKGFVLDRFGNTFNLKRNNNETDENFKIRILAEISKSLKNSTFDVLLDVLKIFSEDPKKNIFVFEEGIRKSTDGNININVRNGGYGGNNEAQYFEKKGGNIYILLNKAMPYTLKERIRNNLKTLGVASGIRITLDFKYEVGNYYYDSIKRNKFTETGISNTNVITKEGVK</sequence>
<organism evidence="1">
    <name type="scientific">Leptotrichia mesophila</name>
    <dbReference type="NCBI Taxonomy" id="3239303"/>
    <lineage>
        <taxon>Bacteria</taxon>
        <taxon>Fusobacteriati</taxon>
        <taxon>Fusobacteriota</taxon>
        <taxon>Fusobacteriia</taxon>
        <taxon>Fusobacteriales</taxon>
        <taxon>Leptotrichiaceae</taxon>
        <taxon>Leptotrichia</taxon>
    </lineage>
</organism>
<gene>
    <name evidence="1" type="ORF">AB8B23_03360</name>
</gene>
<dbReference type="KEGG" id="lmes:AB8B23_03360"/>
<dbReference type="AlphaFoldDB" id="A0AB39VB85"/>
<dbReference type="RefSeq" id="WP_369713417.1">
    <property type="nucleotide sequence ID" value="NZ_CP165646.1"/>
</dbReference>
<reference evidence="1" key="1">
    <citation type="submission" date="2024-07" db="EMBL/GenBank/DDBJ databases">
        <authorList>
            <person name="Li X.-J."/>
            <person name="Wang X."/>
        </authorList>
    </citation>
    <scope>NUCLEOTIDE SEQUENCE</scope>
    <source>
        <strain evidence="1">HSP-342</strain>
    </source>
</reference>
<proteinExistence type="predicted"/>
<dbReference type="EMBL" id="CP165646">
    <property type="protein sequence ID" value="XDU65209.1"/>
    <property type="molecule type" value="Genomic_DNA"/>
</dbReference>
<evidence type="ECO:0000313" key="1">
    <source>
        <dbReference type="EMBL" id="XDU65209.1"/>
    </source>
</evidence>
<accession>A0AB39VB85</accession>
<name>A0AB39VB85_9FUSO</name>